<reference evidence="12 13" key="1">
    <citation type="submission" date="2020-11" db="EMBL/GenBank/DDBJ databases">
        <title>Pedobacter endophytica, an endophytic bacteria isolated form Carex pumila.</title>
        <authorList>
            <person name="Peng Y."/>
            <person name="Jiang L."/>
            <person name="Lee J."/>
        </authorList>
    </citation>
    <scope>NUCLEOTIDE SEQUENCE [LARGE SCALE GENOMIC DNA]</scope>
    <source>
        <strain evidence="12 13">JBR3-12</strain>
    </source>
</reference>
<dbReference type="InterPro" id="IPR037682">
    <property type="entry name" value="TonB_C"/>
</dbReference>
<dbReference type="GO" id="GO:0015031">
    <property type="term" value="P:protein transport"/>
    <property type="evidence" value="ECO:0007669"/>
    <property type="project" value="UniProtKB-KW"/>
</dbReference>
<dbReference type="SUPFAM" id="SSF74653">
    <property type="entry name" value="TolA/TonB C-terminal domain"/>
    <property type="match status" value="1"/>
</dbReference>
<proteinExistence type="inferred from homology"/>
<dbReference type="PANTHER" id="PTHR33446">
    <property type="entry name" value="PROTEIN TONB-RELATED"/>
    <property type="match status" value="1"/>
</dbReference>
<dbReference type="InterPro" id="IPR006260">
    <property type="entry name" value="TonB/TolA_C"/>
</dbReference>
<evidence type="ECO:0000256" key="9">
    <source>
        <dbReference type="ARBA" id="ARBA00023136"/>
    </source>
</evidence>
<dbReference type="Gene3D" id="3.30.1150.10">
    <property type="match status" value="1"/>
</dbReference>
<dbReference type="GO" id="GO:0055085">
    <property type="term" value="P:transmembrane transport"/>
    <property type="evidence" value="ECO:0007669"/>
    <property type="project" value="InterPro"/>
</dbReference>
<evidence type="ECO:0000256" key="5">
    <source>
        <dbReference type="ARBA" id="ARBA00022519"/>
    </source>
</evidence>
<dbReference type="InterPro" id="IPR051045">
    <property type="entry name" value="TonB-dependent_transducer"/>
</dbReference>
<evidence type="ECO:0000256" key="4">
    <source>
        <dbReference type="ARBA" id="ARBA00022475"/>
    </source>
</evidence>
<evidence type="ECO:0000256" key="2">
    <source>
        <dbReference type="ARBA" id="ARBA00006555"/>
    </source>
</evidence>
<dbReference type="NCBIfam" id="TIGR01352">
    <property type="entry name" value="tonB_Cterm"/>
    <property type="match status" value="1"/>
</dbReference>
<dbReference type="RefSeq" id="WP_196097032.1">
    <property type="nucleotide sequence ID" value="NZ_CP064939.1"/>
</dbReference>
<evidence type="ECO:0000256" key="1">
    <source>
        <dbReference type="ARBA" id="ARBA00004383"/>
    </source>
</evidence>
<sequence>MKKLTGILRVLFPALLFSLSALGQSDTLVTYSIDGSPTKKADKATSVHKVFVKGGAWVRTTSDKDLVLQKSETFSDRDLQTLNGKYLEYKNGKIHLTGHYLNNQKIGAWISYDSLRRATRSEIFLTNRKNGPYYLYWENGSVKEQGLYLNGERNGDRKMFYDNGNLALKEVYDLESRLIDSAYFTIDGKPTIRDSILTFPQFPGGEKRFYDYIGSSLRYPEEAFKTTTEGKVHVAFDVNEIGELEDIEIISMPGKSLGEEAVRVLKRSPKWIPGTILQKPATIRCKMNVNFILNYLNY</sequence>
<keyword evidence="6" id="KW-0812">Transmembrane</keyword>
<comment type="similarity">
    <text evidence="2">Belongs to the TonB family.</text>
</comment>
<evidence type="ECO:0000313" key="12">
    <source>
        <dbReference type="EMBL" id="QPH37717.1"/>
    </source>
</evidence>
<dbReference type="Proteomes" id="UP000594759">
    <property type="component" value="Chromosome"/>
</dbReference>
<dbReference type="GO" id="GO:0098797">
    <property type="term" value="C:plasma membrane protein complex"/>
    <property type="evidence" value="ECO:0007669"/>
    <property type="project" value="TreeGrafter"/>
</dbReference>
<evidence type="ECO:0000259" key="11">
    <source>
        <dbReference type="PROSITE" id="PS52015"/>
    </source>
</evidence>
<organism evidence="12 13">
    <name type="scientific">Pedobacter endophyticus</name>
    <dbReference type="NCBI Taxonomy" id="2789740"/>
    <lineage>
        <taxon>Bacteria</taxon>
        <taxon>Pseudomonadati</taxon>
        <taxon>Bacteroidota</taxon>
        <taxon>Sphingobacteriia</taxon>
        <taxon>Sphingobacteriales</taxon>
        <taxon>Sphingobacteriaceae</taxon>
        <taxon>Pedobacter</taxon>
    </lineage>
</organism>
<dbReference type="PROSITE" id="PS52015">
    <property type="entry name" value="TONB_CTD"/>
    <property type="match status" value="1"/>
</dbReference>
<keyword evidence="9" id="KW-0472">Membrane</keyword>
<dbReference type="AlphaFoldDB" id="A0A7U3Q4R1"/>
<evidence type="ECO:0000256" key="10">
    <source>
        <dbReference type="SAM" id="SignalP"/>
    </source>
</evidence>
<name>A0A7U3Q4R1_9SPHI</name>
<evidence type="ECO:0000256" key="7">
    <source>
        <dbReference type="ARBA" id="ARBA00022927"/>
    </source>
</evidence>
<keyword evidence="13" id="KW-1185">Reference proteome</keyword>
<dbReference type="Pfam" id="PF03544">
    <property type="entry name" value="TonB_C"/>
    <property type="match status" value="1"/>
</dbReference>
<evidence type="ECO:0000256" key="8">
    <source>
        <dbReference type="ARBA" id="ARBA00022989"/>
    </source>
</evidence>
<dbReference type="KEGG" id="pex:IZT61_11385"/>
<dbReference type="GO" id="GO:0031992">
    <property type="term" value="F:energy transducer activity"/>
    <property type="evidence" value="ECO:0007669"/>
    <property type="project" value="TreeGrafter"/>
</dbReference>
<feature type="signal peptide" evidence="10">
    <location>
        <begin position="1"/>
        <end position="23"/>
    </location>
</feature>
<evidence type="ECO:0000256" key="6">
    <source>
        <dbReference type="ARBA" id="ARBA00022692"/>
    </source>
</evidence>
<protein>
    <submittedName>
        <fullName evidence="12">TonB family protein</fullName>
    </submittedName>
</protein>
<comment type="subcellular location">
    <subcellularLocation>
        <location evidence="1">Cell inner membrane</location>
        <topology evidence="1">Single-pass membrane protein</topology>
        <orientation evidence="1">Periplasmic side</orientation>
    </subcellularLocation>
</comment>
<evidence type="ECO:0000256" key="3">
    <source>
        <dbReference type="ARBA" id="ARBA00022448"/>
    </source>
</evidence>
<keyword evidence="4" id="KW-1003">Cell membrane</keyword>
<dbReference type="PANTHER" id="PTHR33446:SF2">
    <property type="entry name" value="PROTEIN TONB"/>
    <property type="match status" value="1"/>
</dbReference>
<keyword evidence="3" id="KW-0813">Transport</keyword>
<dbReference type="SUPFAM" id="SSF82185">
    <property type="entry name" value="Histone H3 K4-specific methyltransferase SET7/9 N-terminal domain"/>
    <property type="match status" value="1"/>
</dbReference>
<dbReference type="Gene3D" id="3.90.930.1">
    <property type="match status" value="1"/>
</dbReference>
<keyword evidence="5" id="KW-0997">Cell inner membrane</keyword>
<evidence type="ECO:0000313" key="13">
    <source>
        <dbReference type="Proteomes" id="UP000594759"/>
    </source>
</evidence>
<dbReference type="EMBL" id="CP064939">
    <property type="protein sequence ID" value="QPH37717.1"/>
    <property type="molecule type" value="Genomic_DNA"/>
</dbReference>
<keyword evidence="8" id="KW-1133">Transmembrane helix</keyword>
<keyword evidence="10" id="KW-0732">Signal</keyword>
<feature type="domain" description="TonB C-terminal" evidence="11">
    <location>
        <begin position="204"/>
        <end position="298"/>
    </location>
</feature>
<gene>
    <name evidence="12" type="ORF">IZT61_11385</name>
</gene>
<keyword evidence="7" id="KW-0653">Protein transport</keyword>
<feature type="chain" id="PRO_5032631254" evidence="10">
    <location>
        <begin position="24"/>
        <end position="298"/>
    </location>
</feature>
<accession>A0A7U3Q4R1</accession>